<evidence type="ECO:0000313" key="2">
    <source>
        <dbReference type="Proteomes" id="UP000039021"/>
    </source>
</evidence>
<accession>A0A655FSQ9</accession>
<gene>
    <name evidence="1" type="ORF">ERS007739_04146</name>
</gene>
<protein>
    <submittedName>
        <fullName evidence="1">Uncharacterized protein</fullName>
    </submittedName>
</protein>
<dbReference type="EMBL" id="CSBK01002415">
    <property type="protein sequence ID" value="COZ80533.1"/>
    <property type="molecule type" value="Genomic_DNA"/>
</dbReference>
<reference evidence="2" key="1">
    <citation type="submission" date="2015-03" db="EMBL/GenBank/DDBJ databases">
        <authorList>
            <consortium name="Pathogen Informatics"/>
        </authorList>
    </citation>
    <scope>NUCLEOTIDE SEQUENCE [LARGE SCALE GENOMIC DNA]</scope>
    <source>
        <strain evidence="2">N09902308</strain>
    </source>
</reference>
<sequence>MPMRPIHVVAFSEIWNFNAMMSFIAARVSTI</sequence>
<comment type="caution">
    <text evidence="1">The sequence shown here is derived from an EMBL/GenBank/DDBJ whole genome shotgun (WGS) entry which is preliminary data.</text>
</comment>
<proteinExistence type="predicted"/>
<name>A0A655FSQ9_MYCTX</name>
<organism evidence="1 2">
    <name type="scientific">Mycobacterium tuberculosis</name>
    <dbReference type="NCBI Taxonomy" id="1773"/>
    <lineage>
        <taxon>Bacteria</taxon>
        <taxon>Bacillati</taxon>
        <taxon>Actinomycetota</taxon>
        <taxon>Actinomycetes</taxon>
        <taxon>Mycobacteriales</taxon>
        <taxon>Mycobacteriaceae</taxon>
        <taxon>Mycobacterium</taxon>
        <taxon>Mycobacterium tuberculosis complex</taxon>
    </lineage>
</organism>
<dbReference type="AlphaFoldDB" id="A0A655FSQ9"/>
<evidence type="ECO:0000313" key="1">
    <source>
        <dbReference type="EMBL" id="COZ80533.1"/>
    </source>
</evidence>
<dbReference type="Proteomes" id="UP000039021">
    <property type="component" value="Unassembled WGS sequence"/>
</dbReference>